<dbReference type="EMBL" id="AE009440">
    <property type="protein sequence ID" value="AAP98159.1"/>
    <property type="molecule type" value="Genomic_DNA"/>
</dbReference>
<sequence length="63" mass="7274">MFPCEREAFYARMFQTLMLVCRVLQVVRRIVCEIGAYGSQSSYTPLLTGRELGELLVPYENHS</sequence>
<dbReference type="Proteomes" id="UP000000424">
    <property type="component" value="Chromosome"/>
</dbReference>
<keyword evidence="2" id="KW-1185">Reference proteome</keyword>
<proteinExistence type="predicted"/>
<evidence type="ECO:0000313" key="1">
    <source>
        <dbReference type="EMBL" id="AAP98159.1"/>
    </source>
</evidence>
<gene>
    <name evidence="1" type="ordered locus">CpB0226</name>
</gene>
<protein>
    <submittedName>
        <fullName evidence="1">Uncharacterized protein</fullName>
    </submittedName>
</protein>
<name>A0ABN3YPR8_CHLPN</name>
<organism evidence="1 2">
    <name type="scientific">Chlamydia pneumoniae</name>
    <name type="common">Chlamydophila pneumoniae</name>
    <dbReference type="NCBI Taxonomy" id="83558"/>
    <lineage>
        <taxon>Bacteria</taxon>
        <taxon>Pseudomonadati</taxon>
        <taxon>Chlamydiota</taxon>
        <taxon>Chlamydiia</taxon>
        <taxon>Chlamydiales</taxon>
        <taxon>Chlamydiaceae</taxon>
        <taxon>Chlamydia/Chlamydophila group</taxon>
        <taxon>Chlamydia</taxon>
    </lineage>
</organism>
<accession>A0ABN3YPR8</accession>
<reference evidence="1" key="1">
    <citation type="submission" date="2002-05" db="EMBL/GenBank/DDBJ databases">
        <title>The genome sequence of Chlamydia pneumoniae TW183 and comparison with other Chlamydia strains based on whole genome sequence analysis.</title>
        <authorList>
            <person name="Geng M.M."/>
            <person name="Schuhmacher A."/>
            <person name="Muehldorfer I."/>
            <person name="Bensch K.W."/>
            <person name="Schaefer K.P."/>
            <person name="Schneider S."/>
            <person name="Pohl T."/>
            <person name="Essig A."/>
            <person name="Marre R."/>
            <person name="Melchers K."/>
        </authorList>
    </citation>
    <scope>NUCLEOTIDE SEQUENCE [LARGE SCALE GENOMIC DNA]</scope>
    <source>
        <strain evidence="1">TW-183</strain>
    </source>
</reference>
<evidence type="ECO:0000313" key="2">
    <source>
        <dbReference type="Proteomes" id="UP000000424"/>
    </source>
</evidence>